<reference evidence="3 4" key="1">
    <citation type="submission" date="2019-12" db="EMBL/GenBank/DDBJ databases">
        <title>Nitratireductor arenosus sp. nov., Isolated from sea sand, Jeju island, South Korea.</title>
        <authorList>
            <person name="Kim W."/>
        </authorList>
    </citation>
    <scope>NUCLEOTIDE SEQUENCE [LARGE SCALE GENOMIC DNA]</scope>
    <source>
        <strain evidence="3 4">CAU 1489</strain>
    </source>
</reference>
<dbReference type="EMBL" id="WPHG01000003">
    <property type="protein sequence ID" value="MVA98684.1"/>
    <property type="molecule type" value="Genomic_DNA"/>
</dbReference>
<evidence type="ECO:0000256" key="2">
    <source>
        <dbReference type="SAM" id="Phobius"/>
    </source>
</evidence>
<keyword evidence="2" id="KW-0812">Transmembrane</keyword>
<dbReference type="Proteomes" id="UP000463224">
    <property type="component" value="Unassembled WGS sequence"/>
</dbReference>
<protein>
    <submittedName>
        <fullName evidence="3">Uncharacterized protein</fullName>
    </submittedName>
</protein>
<evidence type="ECO:0000256" key="1">
    <source>
        <dbReference type="SAM" id="MobiDB-lite"/>
    </source>
</evidence>
<feature type="region of interest" description="Disordered" evidence="1">
    <location>
        <begin position="1"/>
        <end position="21"/>
    </location>
</feature>
<dbReference type="RefSeq" id="WP_156713593.1">
    <property type="nucleotide sequence ID" value="NZ_WPHG01000003.1"/>
</dbReference>
<dbReference type="AlphaFoldDB" id="A0A844QJA8"/>
<gene>
    <name evidence="3" type="ORF">GN330_15665</name>
</gene>
<keyword evidence="4" id="KW-1185">Reference proteome</keyword>
<organism evidence="3 4">
    <name type="scientific">Nitratireductor arenosus</name>
    <dbReference type="NCBI Taxonomy" id="2682096"/>
    <lineage>
        <taxon>Bacteria</taxon>
        <taxon>Pseudomonadati</taxon>
        <taxon>Pseudomonadota</taxon>
        <taxon>Alphaproteobacteria</taxon>
        <taxon>Hyphomicrobiales</taxon>
        <taxon>Phyllobacteriaceae</taxon>
        <taxon>Nitratireductor</taxon>
    </lineage>
</organism>
<name>A0A844QJA8_9HYPH</name>
<keyword evidence="2" id="KW-0472">Membrane</keyword>
<feature type="transmembrane region" description="Helical" evidence="2">
    <location>
        <begin position="31"/>
        <end position="51"/>
    </location>
</feature>
<keyword evidence="2" id="KW-1133">Transmembrane helix</keyword>
<evidence type="ECO:0000313" key="3">
    <source>
        <dbReference type="EMBL" id="MVA98684.1"/>
    </source>
</evidence>
<accession>A0A844QJA8</accession>
<proteinExistence type="predicted"/>
<comment type="caution">
    <text evidence="3">The sequence shown here is derived from an EMBL/GenBank/DDBJ whole genome shotgun (WGS) entry which is preliminary data.</text>
</comment>
<sequence>MTGTGHRRPAATGHQARPAARSARRARLARILPPIVAGFAFVFAVAAIVGLL</sequence>
<evidence type="ECO:0000313" key="4">
    <source>
        <dbReference type="Proteomes" id="UP000463224"/>
    </source>
</evidence>